<evidence type="ECO:0000313" key="2">
    <source>
        <dbReference type="Proteomes" id="UP000708208"/>
    </source>
</evidence>
<feature type="non-terminal residue" evidence="1">
    <location>
        <position position="1"/>
    </location>
</feature>
<dbReference type="EMBL" id="CAJVCH010534258">
    <property type="protein sequence ID" value="CAG7824864.1"/>
    <property type="molecule type" value="Genomic_DNA"/>
</dbReference>
<dbReference type="AlphaFoldDB" id="A0A8J2PJJ5"/>
<proteinExistence type="predicted"/>
<organism evidence="1 2">
    <name type="scientific">Allacma fusca</name>
    <dbReference type="NCBI Taxonomy" id="39272"/>
    <lineage>
        <taxon>Eukaryota</taxon>
        <taxon>Metazoa</taxon>
        <taxon>Ecdysozoa</taxon>
        <taxon>Arthropoda</taxon>
        <taxon>Hexapoda</taxon>
        <taxon>Collembola</taxon>
        <taxon>Symphypleona</taxon>
        <taxon>Sminthuridae</taxon>
        <taxon>Allacma</taxon>
    </lineage>
</organism>
<dbReference type="Proteomes" id="UP000708208">
    <property type="component" value="Unassembled WGS sequence"/>
</dbReference>
<protein>
    <submittedName>
        <fullName evidence="1">Uncharacterized protein</fullName>
    </submittedName>
</protein>
<name>A0A8J2PJJ5_9HEXA</name>
<accession>A0A8J2PJJ5</accession>
<evidence type="ECO:0000313" key="1">
    <source>
        <dbReference type="EMBL" id="CAG7824864.1"/>
    </source>
</evidence>
<comment type="caution">
    <text evidence="1">The sequence shown here is derived from an EMBL/GenBank/DDBJ whole genome shotgun (WGS) entry which is preliminary data.</text>
</comment>
<sequence>AGGDETIHAKRNNSGLLEFCYQRVIMSRLGELLQMDCEPEEGSPTVSNDEELEEKLKSWVSLLKEQAGVALQISPSREEPYKNIYKALEATIPAQKKMVSVLKSYEGSPVLRFRLEFAIIHATSSLAKWYEICEEYGISEKYHKQCLGIIENALTNSKDDVEEEIQGGVRRCHFMHIYEHIRFAIVCSERDKQHEALELLMKAEELYHQFKTEETSVSLEHYPILGI</sequence>
<keyword evidence="2" id="KW-1185">Reference proteome</keyword>
<gene>
    <name evidence="1" type="ORF">AFUS01_LOCUS35000</name>
</gene>
<reference evidence="1" key="1">
    <citation type="submission" date="2021-06" db="EMBL/GenBank/DDBJ databases">
        <authorList>
            <person name="Hodson N. C."/>
            <person name="Mongue J. A."/>
            <person name="Jaron S. K."/>
        </authorList>
    </citation>
    <scope>NUCLEOTIDE SEQUENCE</scope>
</reference>